<dbReference type="EMBL" id="JARKIB010000127">
    <property type="protein sequence ID" value="KAJ7735328.1"/>
    <property type="molecule type" value="Genomic_DNA"/>
</dbReference>
<proteinExistence type="predicted"/>
<organism evidence="1 2">
    <name type="scientific">Mycena metata</name>
    <dbReference type="NCBI Taxonomy" id="1033252"/>
    <lineage>
        <taxon>Eukaryota</taxon>
        <taxon>Fungi</taxon>
        <taxon>Dikarya</taxon>
        <taxon>Basidiomycota</taxon>
        <taxon>Agaricomycotina</taxon>
        <taxon>Agaricomycetes</taxon>
        <taxon>Agaricomycetidae</taxon>
        <taxon>Agaricales</taxon>
        <taxon>Marasmiineae</taxon>
        <taxon>Mycenaceae</taxon>
        <taxon>Mycena</taxon>
    </lineage>
</organism>
<protein>
    <submittedName>
        <fullName evidence="1">Uncharacterized protein</fullName>
    </submittedName>
</protein>
<reference evidence="1" key="1">
    <citation type="submission" date="2023-03" db="EMBL/GenBank/DDBJ databases">
        <title>Massive genome expansion in bonnet fungi (Mycena s.s.) driven by repeated elements and novel gene families across ecological guilds.</title>
        <authorList>
            <consortium name="Lawrence Berkeley National Laboratory"/>
            <person name="Harder C.B."/>
            <person name="Miyauchi S."/>
            <person name="Viragh M."/>
            <person name="Kuo A."/>
            <person name="Thoen E."/>
            <person name="Andreopoulos B."/>
            <person name="Lu D."/>
            <person name="Skrede I."/>
            <person name="Drula E."/>
            <person name="Henrissat B."/>
            <person name="Morin E."/>
            <person name="Kohler A."/>
            <person name="Barry K."/>
            <person name="LaButti K."/>
            <person name="Morin E."/>
            <person name="Salamov A."/>
            <person name="Lipzen A."/>
            <person name="Mereny Z."/>
            <person name="Hegedus B."/>
            <person name="Baldrian P."/>
            <person name="Stursova M."/>
            <person name="Weitz H."/>
            <person name="Taylor A."/>
            <person name="Grigoriev I.V."/>
            <person name="Nagy L.G."/>
            <person name="Martin F."/>
            <person name="Kauserud H."/>
        </authorList>
    </citation>
    <scope>NUCLEOTIDE SEQUENCE</scope>
    <source>
        <strain evidence="1">CBHHK182m</strain>
    </source>
</reference>
<dbReference type="AlphaFoldDB" id="A0AAD7MVV9"/>
<evidence type="ECO:0000313" key="1">
    <source>
        <dbReference type="EMBL" id="KAJ7735328.1"/>
    </source>
</evidence>
<name>A0AAD7MVV9_9AGAR</name>
<accession>A0AAD7MVV9</accession>
<dbReference type="Proteomes" id="UP001215598">
    <property type="component" value="Unassembled WGS sequence"/>
</dbReference>
<keyword evidence="2" id="KW-1185">Reference proteome</keyword>
<evidence type="ECO:0000313" key="2">
    <source>
        <dbReference type="Proteomes" id="UP001215598"/>
    </source>
</evidence>
<gene>
    <name evidence="1" type="ORF">B0H16DRAFT_1664936</name>
</gene>
<sequence length="100" mass="11194">MAQCGDRHFNAKRWTVAADWFLAGSHQLFRAACLTSGAKYFRKAALCYIEQREYARATAISHDSEMKAVLLSVREAPLKTLKVENSGETVVEAMALIRCI</sequence>
<comment type="caution">
    <text evidence="1">The sequence shown here is derived from an EMBL/GenBank/DDBJ whole genome shotgun (WGS) entry which is preliminary data.</text>
</comment>